<comment type="pathway">
    <text evidence="3">Lipid metabolism; peroxisomal fatty acid beta-oxidation.</text>
</comment>
<protein>
    <recommendedName>
        <fullName evidence="11">Acyl-coenzyme A oxidase</fullName>
    </recommendedName>
</protein>
<evidence type="ECO:0000256" key="3">
    <source>
        <dbReference type="ARBA" id="ARBA00004846"/>
    </source>
</evidence>
<dbReference type="VEuPathDB" id="VectorBase:MDOA003921"/>
<dbReference type="InterPro" id="IPR002655">
    <property type="entry name" value="Acyl-CoA_oxidase_C"/>
</dbReference>
<dbReference type="GO" id="GO:0003997">
    <property type="term" value="F:acyl-CoA oxidase activity"/>
    <property type="evidence" value="ECO:0007669"/>
    <property type="project" value="InterPro"/>
</dbReference>
<dbReference type="KEGG" id="mde:101895898"/>
<keyword evidence="8" id="KW-0560">Oxidoreductase</keyword>
<dbReference type="VEuPathDB" id="VectorBase:MDOMA2_012671"/>
<evidence type="ECO:0000256" key="9">
    <source>
        <dbReference type="ARBA" id="ARBA00023098"/>
    </source>
</evidence>
<dbReference type="EnsemblMetazoa" id="MDOA003921-RA">
    <property type="protein sequence ID" value="MDOA003921-PA"/>
    <property type="gene ID" value="MDOA003921"/>
</dbReference>
<feature type="domain" description="Acyl-CoA oxidase C-terminal" evidence="14">
    <location>
        <begin position="484"/>
        <end position="667"/>
    </location>
</feature>
<evidence type="ECO:0000256" key="6">
    <source>
        <dbReference type="ARBA" id="ARBA00022827"/>
    </source>
</evidence>
<dbReference type="OrthoDB" id="538336at2759"/>
<dbReference type="GeneID" id="101895898"/>
<dbReference type="PIRSF" id="PIRSF000168">
    <property type="entry name" value="Acyl-CoA_oxidase"/>
    <property type="match status" value="1"/>
</dbReference>
<evidence type="ECO:0000259" key="17">
    <source>
        <dbReference type="Pfam" id="PF22924"/>
    </source>
</evidence>
<keyword evidence="10" id="KW-0576">Peroxisome</keyword>
<dbReference type="PANTHER" id="PTHR10909:SF250">
    <property type="entry name" value="PEROXISOMAL ACYL-COENZYME A OXIDASE 1"/>
    <property type="match status" value="1"/>
</dbReference>
<dbReference type="InterPro" id="IPR037069">
    <property type="entry name" value="AcylCoA_DH/ox_N_sf"/>
</dbReference>
<dbReference type="GO" id="GO:0071949">
    <property type="term" value="F:FAD binding"/>
    <property type="evidence" value="ECO:0007669"/>
    <property type="project" value="InterPro"/>
</dbReference>
<dbReference type="Gene3D" id="1.10.540.10">
    <property type="entry name" value="Acyl-CoA dehydrogenase/oxidase, N-terminal domain"/>
    <property type="match status" value="1"/>
</dbReference>
<evidence type="ECO:0000313" key="20">
    <source>
        <dbReference type="RefSeq" id="XP_005182177.1"/>
    </source>
</evidence>
<dbReference type="GO" id="GO:0033540">
    <property type="term" value="P:fatty acid beta-oxidation using acyl-CoA oxidase"/>
    <property type="evidence" value="ECO:0007669"/>
    <property type="project" value="TreeGrafter"/>
</dbReference>
<dbReference type="FunFam" id="2.40.110.10:FF:000003">
    <property type="entry name" value="Acyl-coenzyme A oxidase"/>
    <property type="match status" value="1"/>
</dbReference>
<dbReference type="InterPro" id="IPR009100">
    <property type="entry name" value="AcylCoA_DH/oxidase_NM_dom_sf"/>
</dbReference>
<gene>
    <name evidence="18" type="primary">101895898</name>
    <name evidence="20" type="synonym">LOC101895898</name>
</gene>
<dbReference type="SUPFAM" id="SSF47203">
    <property type="entry name" value="Acyl-CoA dehydrogenase C-terminal domain-like"/>
    <property type="match status" value="2"/>
</dbReference>
<keyword evidence="6 11" id="KW-0274">FAD</keyword>
<dbReference type="Pfam" id="PF01756">
    <property type="entry name" value="ACOX"/>
    <property type="match status" value="1"/>
</dbReference>
<keyword evidence="9" id="KW-0443">Lipid metabolism</keyword>
<dbReference type="Proteomes" id="UP001652621">
    <property type="component" value="Unplaced"/>
</dbReference>
<feature type="domain" description="Acyl-coenzyme A oxidase N-terminal" evidence="16">
    <location>
        <begin position="20"/>
        <end position="145"/>
    </location>
</feature>
<reference evidence="20" key="2">
    <citation type="submission" date="2025-04" db="UniProtKB">
        <authorList>
            <consortium name="RefSeq"/>
        </authorList>
    </citation>
    <scope>IDENTIFICATION</scope>
    <source>
        <strain evidence="20">Aabys</strain>
    </source>
</reference>
<keyword evidence="7" id="KW-0276">Fatty acid metabolism</keyword>
<evidence type="ECO:0000256" key="10">
    <source>
        <dbReference type="ARBA" id="ARBA00023140"/>
    </source>
</evidence>
<sequence length="670" mass="75213">MIPKTINPDLQKERNAASFNSEDFALWFHGGEEKLKFKTMIESYVYDDMNEDSKRFQNLSHEDIYTTTIKDFIRLAKKLRKLQEELNPGGNEIWPTVLIDPILSGAIPAGNPFAVHFAMVVDCIRKQGTDEQFEKFGKPSQELQISGAYAQTELGHGTNLRALETRADFDRKTDEFVLNTPTLSSYKWWPGGLGHSATFCIVAANLYIDGNPKGVAMFLVPLRDRETHMPLPGIDIGDIGKRMGFAGVNNGYLGLKNVRIPRTNMLMRNAKVHRDGSFEESPAAVLTYFTMVYARCFIVRNIALMLSQSATIATRYSAVRRQSPINPKQPEPQIMDHVTQQKKLFPEIANSVAYKLASDKLYQLYEQTSEEIKRGEFGSLPEMHVLSCAMKVLCSKTTMAGAETLRLACGGHGYLASSNLGYLYADASASCTYEGENTVLLLQVARFLMKSYRQALEGKPVLPSVNYLQEAVRQKYAPKWMGSWENMVEILQFTAANKTRLAYENLTARLKAGQSTGEANNNTGIELSQAAELHGVAFVTRTFLEEVTGTKAQQRNKALNKVLENLLELFLLTNVLQYMNEILRVIQISDGELRVLQSRLENVLKALRPDAVAICDGFDHHDQNLRSTLGSYDGNVYERIFAEAKEGPLNKKPVPDVIFSHMKPFIQSKL</sequence>
<evidence type="ECO:0000256" key="7">
    <source>
        <dbReference type="ARBA" id="ARBA00022832"/>
    </source>
</evidence>
<dbReference type="PANTHER" id="PTHR10909">
    <property type="entry name" value="ELECTRON TRANSPORT OXIDOREDUCTASE"/>
    <property type="match status" value="1"/>
</dbReference>
<dbReference type="RefSeq" id="XP_005182177.1">
    <property type="nucleotide sequence ID" value="XM_005182120.3"/>
</dbReference>
<dbReference type="FunFam" id="1.20.140.10:FF:000005">
    <property type="entry name" value="Acyl-coenzyme A oxidase"/>
    <property type="match status" value="1"/>
</dbReference>
<organism evidence="18">
    <name type="scientific">Musca domestica</name>
    <name type="common">House fly</name>
    <dbReference type="NCBI Taxonomy" id="7370"/>
    <lineage>
        <taxon>Eukaryota</taxon>
        <taxon>Metazoa</taxon>
        <taxon>Ecdysozoa</taxon>
        <taxon>Arthropoda</taxon>
        <taxon>Hexapoda</taxon>
        <taxon>Insecta</taxon>
        <taxon>Pterygota</taxon>
        <taxon>Neoptera</taxon>
        <taxon>Endopterygota</taxon>
        <taxon>Diptera</taxon>
        <taxon>Brachycera</taxon>
        <taxon>Muscomorpha</taxon>
        <taxon>Muscoidea</taxon>
        <taxon>Muscidae</taxon>
        <taxon>Musca</taxon>
    </lineage>
</organism>
<evidence type="ECO:0000313" key="18">
    <source>
        <dbReference type="EnsemblMetazoa" id="MDOA003921-PA"/>
    </source>
</evidence>
<evidence type="ECO:0000256" key="11">
    <source>
        <dbReference type="PIRNR" id="PIRNR000168"/>
    </source>
</evidence>
<evidence type="ECO:0000256" key="1">
    <source>
        <dbReference type="ARBA" id="ARBA00001974"/>
    </source>
</evidence>
<reference evidence="18" key="1">
    <citation type="submission" date="2020-05" db="UniProtKB">
        <authorList>
            <consortium name="EnsemblMetazoa"/>
        </authorList>
    </citation>
    <scope>IDENTIFICATION</scope>
    <source>
        <strain evidence="18">Aabys</strain>
    </source>
</reference>
<dbReference type="InterPro" id="IPR036250">
    <property type="entry name" value="AcylCo_DH-like_C"/>
</dbReference>
<accession>A0A1I8ME06</accession>
<dbReference type="Pfam" id="PF14749">
    <property type="entry name" value="Acyl-CoA_ox_N"/>
    <property type="match status" value="1"/>
</dbReference>
<evidence type="ECO:0000256" key="2">
    <source>
        <dbReference type="ARBA" id="ARBA00004275"/>
    </source>
</evidence>
<dbReference type="InterPro" id="IPR012258">
    <property type="entry name" value="Acyl-CoA_oxidase"/>
</dbReference>
<feature type="domain" description="Acyl-CoA oxidase/dehydrogenase middle" evidence="15">
    <location>
        <begin position="148"/>
        <end position="258"/>
    </location>
</feature>
<dbReference type="eggNOG" id="KOG0136">
    <property type="taxonomic scope" value="Eukaryota"/>
</dbReference>
<feature type="binding site" evidence="13">
    <location>
        <position position="152"/>
    </location>
    <ligand>
        <name>FAD</name>
        <dbReference type="ChEBI" id="CHEBI:57692"/>
    </ligand>
</feature>
<proteinExistence type="inferred from homology"/>
<dbReference type="FunFam" id="1.20.140.10:FF:000013">
    <property type="entry name" value="Acyl-coenzyme A oxidase"/>
    <property type="match status" value="1"/>
</dbReference>
<dbReference type="Pfam" id="PF02770">
    <property type="entry name" value="Acyl-CoA_dh_M"/>
    <property type="match status" value="1"/>
</dbReference>
<comment type="similarity">
    <text evidence="4 11">Belongs to the acyl-CoA oxidase family.</text>
</comment>
<keyword evidence="19" id="KW-1185">Reference proteome</keyword>
<keyword evidence="5 11" id="KW-0285">Flavoprotein</keyword>
<feature type="active site" description="Proton acceptor" evidence="12">
    <location>
        <position position="434"/>
    </location>
</feature>
<evidence type="ECO:0000259" key="16">
    <source>
        <dbReference type="Pfam" id="PF14749"/>
    </source>
</evidence>
<dbReference type="AlphaFoldDB" id="A0A1I8ME06"/>
<dbReference type="InterPro" id="IPR055060">
    <property type="entry name" value="ACOX_C_alpha1"/>
</dbReference>
<evidence type="ECO:0000256" key="8">
    <source>
        <dbReference type="ARBA" id="ARBA00023002"/>
    </source>
</evidence>
<dbReference type="InterPro" id="IPR046373">
    <property type="entry name" value="Acyl-CoA_Oxase/DH_mid-dom_sf"/>
</dbReference>
<evidence type="ECO:0000259" key="15">
    <source>
        <dbReference type="Pfam" id="PF02770"/>
    </source>
</evidence>
<comment type="subcellular location">
    <subcellularLocation>
        <location evidence="2">Peroxisome</location>
    </subcellularLocation>
</comment>
<dbReference type="STRING" id="7370.A0A1I8ME06"/>
<feature type="binding site" evidence="13">
    <location>
        <position position="191"/>
    </location>
    <ligand>
        <name>FAD</name>
        <dbReference type="ChEBI" id="CHEBI:57692"/>
    </ligand>
</feature>
<dbReference type="GO" id="GO:0055088">
    <property type="term" value="P:lipid homeostasis"/>
    <property type="evidence" value="ECO:0007669"/>
    <property type="project" value="TreeGrafter"/>
</dbReference>
<dbReference type="Gene3D" id="1.20.140.10">
    <property type="entry name" value="Butyryl-CoA Dehydrogenase, subunit A, domain 3"/>
    <property type="match status" value="2"/>
</dbReference>
<name>A0A1I8ME06_MUSDO</name>
<evidence type="ECO:0000313" key="19">
    <source>
        <dbReference type="Proteomes" id="UP001652621"/>
    </source>
</evidence>
<dbReference type="InterPro" id="IPR006091">
    <property type="entry name" value="Acyl-CoA_Oxase/DH_mid-dom"/>
</dbReference>
<evidence type="ECO:0000259" key="14">
    <source>
        <dbReference type="Pfam" id="PF01756"/>
    </source>
</evidence>
<comment type="cofactor">
    <cofactor evidence="1">
        <name>FAD</name>
        <dbReference type="ChEBI" id="CHEBI:57692"/>
    </cofactor>
</comment>
<dbReference type="InterPro" id="IPR029320">
    <property type="entry name" value="Acyl-CoA_ox_N"/>
</dbReference>
<dbReference type="GO" id="GO:0005504">
    <property type="term" value="F:fatty acid binding"/>
    <property type="evidence" value="ECO:0007669"/>
    <property type="project" value="TreeGrafter"/>
</dbReference>
<feature type="domain" description="Acyl-CoA oxidase C-alpha1" evidence="17">
    <location>
        <begin position="288"/>
        <end position="449"/>
    </location>
</feature>
<dbReference type="Gene3D" id="2.40.110.10">
    <property type="entry name" value="Butyryl-CoA Dehydrogenase, subunit A, domain 2"/>
    <property type="match status" value="1"/>
</dbReference>
<evidence type="ECO:0000256" key="13">
    <source>
        <dbReference type="PIRSR" id="PIRSR000168-2"/>
    </source>
</evidence>
<dbReference type="Pfam" id="PF22924">
    <property type="entry name" value="ACOX_C_alpha1"/>
    <property type="match status" value="1"/>
</dbReference>
<dbReference type="GO" id="GO:0005777">
    <property type="term" value="C:peroxisome"/>
    <property type="evidence" value="ECO:0007669"/>
    <property type="project" value="UniProtKB-SubCell"/>
</dbReference>
<evidence type="ECO:0000256" key="4">
    <source>
        <dbReference type="ARBA" id="ARBA00006288"/>
    </source>
</evidence>
<evidence type="ECO:0000256" key="5">
    <source>
        <dbReference type="ARBA" id="ARBA00022630"/>
    </source>
</evidence>
<dbReference type="SUPFAM" id="SSF56645">
    <property type="entry name" value="Acyl-CoA dehydrogenase NM domain-like"/>
    <property type="match status" value="1"/>
</dbReference>
<evidence type="ECO:0000256" key="12">
    <source>
        <dbReference type="PIRSR" id="PIRSR000168-1"/>
    </source>
</evidence>